<dbReference type="OrthoDB" id="116451at2157"/>
<reference evidence="2" key="2">
    <citation type="submission" date="2019-03" db="EMBL/GenBank/DDBJ databases">
        <authorList>
            <person name="Chen S.-C."/>
            <person name="Wu S.-Y."/>
            <person name="Lai M.-C."/>
        </authorList>
    </citation>
    <scope>NUCLEOTIDE SEQUENCE</scope>
    <source>
        <strain evidence="2">ML15</strain>
    </source>
</reference>
<reference evidence="2" key="1">
    <citation type="journal article" date="2005" name="Int. J. Syst. Evol. Microbiol.">
        <title>Methanofollis formosanus sp. nov., isolated from a fish pond.</title>
        <authorList>
            <person name="Wu S.Y."/>
            <person name="Chen S.C."/>
            <person name="Lai M.C."/>
        </authorList>
    </citation>
    <scope>NUCLEOTIDE SEQUENCE</scope>
    <source>
        <strain evidence="2">ML15</strain>
    </source>
</reference>
<dbReference type="EMBL" id="CP037968">
    <property type="protein sequence ID" value="QYZ79901.1"/>
    <property type="molecule type" value="Genomic_DNA"/>
</dbReference>
<dbReference type="KEGG" id="mfk:E2N92_10935"/>
<evidence type="ECO:0000259" key="1">
    <source>
        <dbReference type="Pfam" id="PF01609"/>
    </source>
</evidence>
<dbReference type="AlphaFoldDB" id="A0A8G1A3R0"/>
<organism evidence="2 3">
    <name type="scientific">Methanofollis formosanus</name>
    <dbReference type="NCBI Taxonomy" id="299308"/>
    <lineage>
        <taxon>Archaea</taxon>
        <taxon>Methanobacteriati</taxon>
        <taxon>Methanobacteriota</taxon>
        <taxon>Stenosarchaea group</taxon>
        <taxon>Methanomicrobia</taxon>
        <taxon>Methanomicrobiales</taxon>
        <taxon>Methanomicrobiaceae</taxon>
        <taxon>Methanofollis</taxon>
    </lineage>
</organism>
<evidence type="ECO:0000313" key="3">
    <source>
        <dbReference type="Proteomes" id="UP000826709"/>
    </source>
</evidence>
<dbReference type="GO" id="GO:0004803">
    <property type="term" value="F:transposase activity"/>
    <property type="evidence" value="ECO:0007669"/>
    <property type="project" value="InterPro"/>
</dbReference>
<evidence type="ECO:0000313" key="2">
    <source>
        <dbReference type="EMBL" id="QYZ79901.1"/>
    </source>
</evidence>
<dbReference type="GO" id="GO:0003677">
    <property type="term" value="F:DNA binding"/>
    <property type="evidence" value="ECO:0007669"/>
    <property type="project" value="InterPro"/>
</dbReference>
<dbReference type="GO" id="GO:0006313">
    <property type="term" value="P:DNA transposition"/>
    <property type="evidence" value="ECO:0007669"/>
    <property type="project" value="InterPro"/>
</dbReference>
<protein>
    <recommendedName>
        <fullName evidence="1">Transposase IS4-like domain-containing protein</fullName>
    </recommendedName>
</protein>
<keyword evidence="3" id="KW-1185">Reference proteome</keyword>
<gene>
    <name evidence="2" type="ORF">E2N92_10935</name>
</gene>
<dbReference type="InterPro" id="IPR002559">
    <property type="entry name" value="Transposase_11"/>
</dbReference>
<name>A0A8G1A3R0_9EURY</name>
<proteinExistence type="predicted"/>
<dbReference type="RefSeq" id="WP_220681209.1">
    <property type="nucleotide sequence ID" value="NZ_CP037968.1"/>
</dbReference>
<dbReference type="Pfam" id="PF01609">
    <property type="entry name" value="DDE_Tnp_1"/>
    <property type="match status" value="1"/>
</dbReference>
<accession>A0A8G1A3R0</accession>
<dbReference type="Proteomes" id="UP000826709">
    <property type="component" value="Chromosome"/>
</dbReference>
<feature type="domain" description="Transposase IS4-like" evidence="1">
    <location>
        <begin position="33"/>
        <end position="113"/>
    </location>
</feature>
<sequence length="117" mass="14237">MYFCWGRHLQRALTRKTNYRGWQRHEIWRGLPVHDIKHAEKLLNQCTRTRRTKCYCMDRGYDSETLHQKIRGEIGADSLIQVRKWKGKIYSDTIDRRCSTGLIERNIIREIRSKQRF</sequence>